<dbReference type="AlphaFoldDB" id="A0A919HS86"/>
<dbReference type="EMBL" id="BNFF01000001">
    <property type="protein sequence ID" value="GHK51244.1"/>
    <property type="molecule type" value="Genomic_DNA"/>
</dbReference>
<dbReference type="Proteomes" id="UP000655094">
    <property type="component" value="Unassembled WGS sequence"/>
</dbReference>
<name>A0A919HS86_KLEPN</name>
<comment type="caution">
    <text evidence="1">The sequence shown here is derived from an EMBL/GenBank/DDBJ whole genome shotgun (WGS) entry which is preliminary data.</text>
</comment>
<proteinExistence type="predicted"/>
<evidence type="ECO:0000313" key="2">
    <source>
        <dbReference type="Proteomes" id="UP000655094"/>
    </source>
</evidence>
<gene>
    <name evidence="1" type="ORF">KPZU09_09800</name>
</gene>
<reference evidence="1" key="1">
    <citation type="submission" date="2020-10" db="EMBL/GenBank/DDBJ databases">
        <title>Genome Sequence of ESBL Producing Zambian Clinical Strains.</title>
        <authorList>
            <person name="Shawa M."/>
            <person name="Furuta Y."/>
            <person name="Simbotwe M."/>
            <person name="Mulenga E."/>
            <person name="Mubanga M."/>
            <person name="Mulenga G."/>
            <person name="Kaile C."/>
            <person name="Zorigt T."/>
            <person name="Hang'ombe B."/>
            <person name="Higashi H."/>
        </authorList>
    </citation>
    <scope>NUCLEOTIDE SEQUENCE</scope>
    <source>
        <strain evidence="1">Zam_UTH_09</strain>
    </source>
</reference>
<protein>
    <submittedName>
        <fullName evidence="1">Uncharacterized protein</fullName>
    </submittedName>
</protein>
<sequence length="135" mass="13734">MTLMAVAVLLTCASERLSCCSGKRRGSGKAEAKGSIDAAAAGPEHLKDIGIDIDGFIASDWAGGAGWRASPAGGNIITRLRTGDDAPTAFQQLIGMADGHKAHAAADHLLAQRGSRSPGNQTPRAICSVSCCANC</sequence>
<accession>A0A919HS86</accession>
<organism evidence="1 2">
    <name type="scientific">Klebsiella pneumoniae</name>
    <dbReference type="NCBI Taxonomy" id="573"/>
    <lineage>
        <taxon>Bacteria</taxon>
        <taxon>Pseudomonadati</taxon>
        <taxon>Pseudomonadota</taxon>
        <taxon>Gammaproteobacteria</taxon>
        <taxon>Enterobacterales</taxon>
        <taxon>Enterobacteriaceae</taxon>
        <taxon>Klebsiella/Raoultella group</taxon>
        <taxon>Klebsiella</taxon>
        <taxon>Klebsiella pneumoniae complex</taxon>
    </lineage>
</organism>
<evidence type="ECO:0000313" key="1">
    <source>
        <dbReference type="EMBL" id="GHK51244.1"/>
    </source>
</evidence>